<keyword evidence="10" id="KW-1185">Reference proteome</keyword>
<proteinExistence type="inferred from homology"/>
<keyword evidence="5 7" id="KW-1133">Transmembrane helix</keyword>
<dbReference type="Pfam" id="PF02683">
    <property type="entry name" value="DsbD_TM"/>
    <property type="match status" value="1"/>
</dbReference>
<reference evidence="9 10" key="1">
    <citation type="submission" date="2015-10" db="EMBL/GenBank/DDBJ databases">
        <title>Transcriptomic analysis of a linuron degrading triple-species bacterial consortium.</title>
        <authorList>
            <person name="Albers P."/>
        </authorList>
    </citation>
    <scope>NUCLEOTIDE SEQUENCE [LARGE SCALE GENOMIC DNA]</scope>
    <source>
        <strain evidence="9 10">WDL6</strain>
    </source>
</reference>
<feature type="domain" description="Cytochrome C biogenesis protein transmembrane" evidence="8">
    <location>
        <begin position="13"/>
        <end position="225"/>
    </location>
</feature>
<keyword evidence="6 7" id="KW-0472">Membrane</keyword>
<feature type="transmembrane region" description="Helical" evidence="7">
    <location>
        <begin position="6"/>
        <end position="28"/>
    </location>
</feature>
<feature type="transmembrane region" description="Helical" evidence="7">
    <location>
        <begin position="95"/>
        <end position="116"/>
    </location>
</feature>
<keyword evidence="3 7" id="KW-0812">Transmembrane</keyword>
<dbReference type="RefSeq" id="WP_068462587.1">
    <property type="nucleotide sequence ID" value="NZ_JAEFBX010000003.1"/>
</dbReference>
<dbReference type="PATRIC" id="fig|121290.4.peg.2514"/>
<evidence type="ECO:0000259" key="8">
    <source>
        <dbReference type="Pfam" id="PF02683"/>
    </source>
</evidence>
<dbReference type="OrthoDB" id="9803065at2"/>
<dbReference type="AlphaFoldDB" id="A0A120CUX8"/>
<dbReference type="STRING" id="121290.APY04_2317"/>
<dbReference type="GO" id="GO:0017004">
    <property type="term" value="P:cytochrome complex assembly"/>
    <property type="evidence" value="ECO:0007669"/>
    <property type="project" value="UniProtKB-KW"/>
</dbReference>
<sequence length="268" mass="28977">MFADLQIYIGVGLAGLVSFLSPCVLPLVPPYLSYLGGTTIDEFTAEGGVPKDVGRRVILAAILFVLGFTTVFVALGAGASLAGQLIQTYKRELEIAAGIVIILFGLHFLGVFRVNLLYAEKRYHHAQHHGVSYIGSYVIGLAFAFGWTPCIGPILATVLAVAANEGSLTTGVKLLFVYSLGLGIPFVMAAVALQPFLSFMTRFRRHLDKVEKAMGAFLVLTGILFLTGSINWFGSWMLEHFPALAQIEAWVTPDDLGSEIIQRGTRQP</sequence>
<evidence type="ECO:0000256" key="3">
    <source>
        <dbReference type="ARBA" id="ARBA00022692"/>
    </source>
</evidence>
<evidence type="ECO:0000256" key="1">
    <source>
        <dbReference type="ARBA" id="ARBA00004141"/>
    </source>
</evidence>
<feature type="transmembrane region" description="Helical" evidence="7">
    <location>
        <begin position="57"/>
        <end position="83"/>
    </location>
</feature>
<protein>
    <submittedName>
        <fullName evidence="9">Cytochrome c-type biogenesis protein CcdA</fullName>
    </submittedName>
</protein>
<evidence type="ECO:0000256" key="4">
    <source>
        <dbReference type="ARBA" id="ARBA00022748"/>
    </source>
</evidence>
<accession>A0A120CUX8</accession>
<keyword evidence="4" id="KW-0201">Cytochrome c-type biogenesis</keyword>
<evidence type="ECO:0000256" key="5">
    <source>
        <dbReference type="ARBA" id="ARBA00022989"/>
    </source>
</evidence>
<dbReference type="InterPro" id="IPR051790">
    <property type="entry name" value="Cytochrome_c-biogenesis_DsbD"/>
</dbReference>
<evidence type="ECO:0000313" key="9">
    <source>
        <dbReference type="EMBL" id="KWT66910.1"/>
    </source>
</evidence>
<dbReference type="GO" id="GO:0016020">
    <property type="term" value="C:membrane"/>
    <property type="evidence" value="ECO:0007669"/>
    <property type="project" value="UniProtKB-SubCell"/>
</dbReference>
<name>A0A120CUX8_HYPSL</name>
<dbReference type="PANTHER" id="PTHR31272">
    <property type="entry name" value="CYTOCHROME C-TYPE BIOGENESIS PROTEIN HI_1454-RELATED"/>
    <property type="match status" value="1"/>
</dbReference>
<comment type="subcellular location">
    <subcellularLocation>
        <location evidence="1">Membrane</location>
        <topology evidence="1">Multi-pass membrane protein</topology>
    </subcellularLocation>
</comment>
<evidence type="ECO:0000256" key="7">
    <source>
        <dbReference type="SAM" id="Phobius"/>
    </source>
</evidence>
<comment type="caution">
    <text evidence="9">The sequence shown here is derived from an EMBL/GenBank/DDBJ whole genome shotgun (WGS) entry which is preliminary data.</text>
</comment>
<evidence type="ECO:0000313" key="10">
    <source>
        <dbReference type="Proteomes" id="UP000059074"/>
    </source>
</evidence>
<feature type="transmembrane region" description="Helical" evidence="7">
    <location>
        <begin position="137"/>
        <end position="163"/>
    </location>
</feature>
<comment type="similarity">
    <text evidence="2">Belongs to the DsbD family.</text>
</comment>
<dbReference type="Proteomes" id="UP000059074">
    <property type="component" value="Unassembled WGS sequence"/>
</dbReference>
<dbReference type="PANTHER" id="PTHR31272:SF4">
    <property type="entry name" value="CYTOCHROME C-TYPE BIOGENESIS PROTEIN HI_1454-RELATED"/>
    <property type="match status" value="1"/>
</dbReference>
<dbReference type="EMBL" id="LMTR01000071">
    <property type="protein sequence ID" value="KWT66910.1"/>
    <property type="molecule type" value="Genomic_DNA"/>
</dbReference>
<feature type="transmembrane region" description="Helical" evidence="7">
    <location>
        <begin position="214"/>
        <end position="234"/>
    </location>
</feature>
<gene>
    <name evidence="9" type="ORF">APY04_2317</name>
</gene>
<evidence type="ECO:0000256" key="2">
    <source>
        <dbReference type="ARBA" id="ARBA00006143"/>
    </source>
</evidence>
<evidence type="ECO:0000256" key="6">
    <source>
        <dbReference type="ARBA" id="ARBA00023136"/>
    </source>
</evidence>
<feature type="transmembrane region" description="Helical" evidence="7">
    <location>
        <begin position="175"/>
        <end position="193"/>
    </location>
</feature>
<organism evidence="9 10">
    <name type="scientific">Hyphomicrobium sulfonivorans</name>
    <dbReference type="NCBI Taxonomy" id="121290"/>
    <lineage>
        <taxon>Bacteria</taxon>
        <taxon>Pseudomonadati</taxon>
        <taxon>Pseudomonadota</taxon>
        <taxon>Alphaproteobacteria</taxon>
        <taxon>Hyphomicrobiales</taxon>
        <taxon>Hyphomicrobiaceae</taxon>
        <taxon>Hyphomicrobium</taxon>
    </lineage>
</organism>
<dbReference type="InterPro" id="IPR003834">
    <property type="entry name" value="Cyt_c_assmbl_TM_dom"/>
</dbReference>